<reference evidence="2" key="1">
    <citation type="submission" date="2020-11" db="EMBL/GenBank/DDBJ databases">
        <authorList>
            <consortium name="DOE Joint Genome Institute"/>
            <person name="Ahrendt S."/>
            <person name="Riley R."/>
            <person name="Andreopoulos W."/>
            <person name="LaButti K."/>
            <person name="Pangilinan J."/>
            <person name="Ruiz-duenas F.J."/>
            <person name="Barrasa J.M."/>
            <person name="Sanchez-Garcia M."/>
            <person name="Camarero S."/>
            <person name="Miyauchi S."/>
            <person name="Serrano A."/>
            <person name="Linde D."/>
            <person name="Babiker R."/>
            <person name="Drula E."/>
            <person name="Ayuso-Fernandez I."/>
            <person name="Pacheco R."/>
            <person name="Padilla G."/>
            <person name="Ferreira P."/>
            <person name="Barriuso J."/>
            <person name="Kellner H."/>
            <person name="Castanera R."/>
            <person name="Alfaro M."/>
            <person name="Ramirez L."/>
            <person name="Pisabarro A.G."/>
            <person name="Kuo A."/>
            <person name="Tritt A."/>
            <person name="Lipzen A."/>
            <person name="He G."/>
            <person name="Yan M."/>
            <person name="Ng V."/>
            <person name="Cullen D."/>
            <person name="Martin F."/>
            <person name="Rosso M.-N."/>
            <person name="Henrissat B."/>
            <person name="Hibbett D."/>
            <person name="Martinez A.T."/>
            <person name="Grigoriev I.V."/>
        </authorList>
    </citation>
    <scope>NUCLEOTIDE SEQUENCE</scope>
    <source>
        <strain evidence="2">AH 44721</strain>
    </source>
</reference>
<feature type="region of interest" description="Disordered" evidence="1">
    <location>
        <begin position="152"/>
        <end position="219"/>
    </location>
</feature>
<organism evidence="2 3">
    <name type="scientific">Gymnopilus junonius</name>
    <name type="common">Spectacular rustgill mushroom</name>
    <name type="synonym">Gymnopilus spectabilis subsp. junonius</name>
    <dbReference type="NCBI Taxonomy" id="109634"/>
    <lineage>
        <taxon>Eukaryota</taxon>
        <taxon>Fungi</taxon>
        <taxon>Dikarya</taxon>
        <taxon>Basidiomycota</taxon>
        <taxon>Agaricomycotina</taxon>
        <taxon>Agaricomycetes</taxon>
        <taxon>Agaricomycetidae</taxon>
        <taxon>Agaricales</taxon>
        <taxon>Agaricineae</taxon>
        <taxon>Hymenogastraceae</taxon>
        <taxon>Gymnopilus</taxon>
    </lineage>
</organism>
<dbReference type="EMBL" id="JADNYJ010000197">
    <property type="protein sequence ID" value="KAF8875411.1"/>
    <property type="molecule type" value="Genomic_DNA"/>
</dbReference>
<sequence>MTGLTHSHSAEPNANTHPPPTHPCPPPQLSKALTSFWHLQNALCLSRFPHCCSRWAQLVWGGAIHPTTQCPPPQGPRLLHRGHGPGSFDFPLVPGADDTPTLPFFFHPSEAYGVEPVPTPLPNSLALDLLPSSDPTDAVLAWIEGISATSDATMPECTTTPKKQRKRRRSFNQDDDEAEERPRRAWSPTIDPSFIPNNEHREEEPLEDADSRAEPEAPG</sequence>
<dbReference type="AlphaFoldDB" id="A0A9P5TFS2"/>
<comment type="caution">
    <text evidence="2">The sequence shown here is derived from an EMBL/GenBank/DDBJ whole genome shotgun (WGS) entry which is preliminary data.</text>
</comment>
<proteinExistence type="predicted"/>
<evidence type="ECO:0000256" key="1">
    <source>
        <dbReference type="SAM" id="MobiDB-lite"/>
    </source>
</evidence>
<name>A0A9P5TFS2_GYMJU</name>
<feature type="region of interest" description="Disordered" evidence="1">
    <location>
        <begin position="1"/>
        <end position="26"/>
    </location>
</feature>
<gene>
    <name evidence="2" type="ORF">CPB84DRAFT_1752680</name>
</gene>
<evidence type="ECO:0000313" key="2">
    <source>
        <dbReference type="EMBL" id="KAF8875411.1"/>
    </source>
</evidence>
<dbReference type="Proteomes" id="UP000724874">
    <property type="component" value="Unassembled WGS sequence"/>
</dbReference>
<feature type="compositionally biased region" description="Pro residues" evidence="1">
    <location>
        <begin position="17"/>
        <end position="26"/>
    </location>
</feature>
<keyword evidence="3" id="KW-1185">Reference proteome</keyword>
<evidence type="ECO:0000313" key="3">
    <source>
        <dbReference type="Proteomes" id="UP000724874"/>
    </source>
</evidence>
<dbReference type="OrthoDB" id="2903551at2759"/>
<protein>
    <submittedName>
        <fullName evidence="2">Uncharacterized protein</fullName>
    </submittedName>
</protein>
<accession>A0A9P5TFS2</accession>
<feature type="compositionally biased region" description="Basic and acidic residues" evidence="1">
    <location>
        <begin position="198"/>
        <end position="219"/>
    </location>
</feature>